<proteinExistence type="predicted"/>
<accession>A0ABD2WDG7</accession>
<evidence type="ECO:0000313" key="2">
    <source>
        <dbReference type="Proteomes" id="UP001627154"/>
    </source>
</evidence>
<name>A0ABD2WDG7_9HYME</name>
<organism evidence="1 2">
    <name type="scientific">Trichogramma kaykai</name>
    <dbReference type="NCBI Taxonomy" id="54128"/>
    <lineage>
        <taxon>Eukaryota</taxon>
        <taxon>Metazoa</taxon>
        <taxon>Ecdysozoa</taxon>
        <taxon>Arthropoda</taxon>
        <taxon>Hexapoda</taxon>
        <taxon>Insecta</taxon>
        <taxon>Pterygota</taxon>
        <taxon>Neoptera</taxon>
        <taxon>Endopterygota</taxon>
        <taxon>Hymenoptera</taxon>
        <taxon>Apocrita</taxon>
        <taxon>Proctotrupomorpha</taxon>
        <taxon>Chalcidoidea</taxon>
        <taxon>Trichogrammatidae</taxon>
        <taxon>Trichogramma</taxon>
    </lineage>
</organism>
<dbReference type="Proteomes" id="UP001627154">
    <property type="component" value="Unassembled WGS sequence"/>
</dbReference>
<comment type="caution">
    <text evidence="1">The sequence shown here is derived from an EMBL/GenBank/DDBJ whole genome shotgun (WGS) entry which is preliminary data.</text>
</comment>
<dbReference type="AlphaFoldDB" id="A0ABD2WDG7"/>
<dbReference type="EMBL" id="JBJJXI010000116">
    <property type="protein sequence ID" value="KAL3390759.1"/>
    <property type="molecule type" value="Genomic_DNA"/>
</dbReference>
<reference evidence="1 2" key="1">
    <citation type="journal article" date="2024" name="bioRxiv">
        <title>A reference genome for Trichogramma kaykai: A tiny desert-dwelling parasitoid wasp with competing sex-ratio distorters.</title>
        <authorList>
            <person name="Culotta J."/>
            <person name="Lindsey A.R."/>
        </authorList>
    </citation>
    <scope>NUCLEOTIDE SEQUENCE [LARGE SCALE GENOMIC DNA]</scope>
    <source>
        <strain evidence="1 2">KSX58</strain>
    </source>
</reference>
<protein>
    <submittedName>
        <fullName evidence="1">Uncharacterized protein</fullName>
    </submittedName>
</protein>
<gene>
    <name evidence="1" type="ORF">TKK_014477</name>
</gene>
<keyword evidence="2" id="KW-1185">Reference proteome</keyword>
<evidence type="ECO:0000313" key="1">
    <source>
        <dbReference type="EMBL" id="KAL3390759.1"/>
    </source>
</evidence>
<sequence length="69" mass="7605">MRSSERVSRAALPPAIGKPVQCHPHNGAKVRSRVLSFGALLFKTYAAQSLVLCHFSLSMHCVYVHTGRK</sequence>